<keyword evidence="12" id="KW-1278">Translocase</keyword>
<feature type="transmembrane region" description="Helical" evidence="18">
    <location>
        <begin position="745"/>
        <end position="765"/>
    </location>
</feature>
<evidence type="ECO:0000313" key="21">
    <source>
        <dbReference type="Proteomes" id="UP000035681"/>
    </source>
</evidence>
<dbReference type="Gene3D" id="1.10.730.10">
    <property type="entry name" value="Isoleucyl-tRNA Synthetase, Domain 1"/>
    <property type="match status" value="1"/>
</dbReference>
<dbReference type="InterPro" id="IPR035684">
    <property type="entry name" value="ArgRS_core"/>
</dbReference>
<feature type="domain" description="ABC transporter" evidence="19">
    <location>
        <begin position="1692"/>
        <end position="1928"/>
    </location>
</feature>
<dbReference type="InterPro" id="IPR003439">
    <property type="entry name" value="ABC_transporter-like_ATP-bd"/>
</dbReference>
<keyword evidence="14 18" id="KW-0472">Membrane</keyword>
<evidence type="ECO:0000256" key="12">
    <source>
        <dbReference type="ARBA" id="ARBA00022967"/>
    </source>
</evidence>
<evidence type="ECO:0000256" key="4">
    <source>
        <dbReference type="ARBA" id="ARBA00012837"/>
    </source>
</evidence>
<keyword evidence="11" id="KW-0648">Protein biosynthesis</keyword>
<dbReference type="PANTHER" id="PTHR43394:SF19">
    <property type="entry name" value="ABC TRANSPORTER B FAMILY"/>
    <property type="match status" value="1"/>
</dbReference>
<feature type="transmembrane region" description="Helical" evidence="18">
    <location>
        <begin position="706"/>
        <end position="725"/>
    </location>
</feature>
<feature type="transmembrane region" description="Helical" evidence="18">
    <location>
        <begin position="1270"/>
        <end position="1291"/>
    </location>
</feature>
<keyword evidence="7 18" id="KW-0812">Transmembrane</keyword>
<name>A0AAF5DIG5_STRER</name>
<dbReference type="GO" id="GO:0016887">
    <property type="term" value="F:ATP hydrolysis activity"/>
    <property type="evidence" value="ECO:0007669"/>
    <property type="project" value="InterPro"/>
</dbReference>
<evidence type="ECO:0000256" key="13">
    <source>
        <dbReference type="ARBA" id="ARBA00022989"/>
    </source>
</evidence>
<evidence type="ECO:0000256" key="6">
    <source>
        <dbReference type="ARBA" id="ARBA00022598"/>
    </source>
</evidence>
<keyword evidence="10" id="KW-0571">Peptide transport</keyword>
<keyword evidence="21" id="KW-1185">Reference proteome</keyword>
<dbReference type="Pfam" id="PF05746">
    <property type="entry name" value="DALR_1"/>
    <property type="match status" value="1"/>
</dbReference>
<dbReference type="InterPro" id="IPR017871">
    <property type="entry name" value="ABC_transporter-like_CS"/>
</dbReference>
<comment type="similarity">
    <text evidence="3">Belongs to the ABC transporter superfamily. ABCB family. MHC peptide exporter (TC 3.A.1.209) subfamily.</text>
</comment>
<dbReference type="InterPro" id="IPR009080">
    <property type="entry name" value="tRNAsynth_Ia_anticodon-bd"/>
</dbReference>
<dbReference type="PROSITE" id="PS00211">
    <property type="entry name" value="ABC_TRANSPORTER_1"/>
    <property type="match status" value="2"/>
</dbReference>
<evidence type="ECO:0000256" key="7">
    <source>
        <dbReference type="ARBA" id="ARBA00022692"/>
    </source>
</evidence>
<evidence type="ECO:0000313" key="22">
    <source>
        <dbReference type="WBParaSite" id="TCONS_00012192.p1"/>
    </source>
</evidence>
<comment type="catalytic activity">
    <reaction evidence="17">
        <text>tRNA(Arg) + L-arginine + ATP = L-arginyl-tRNA(Arg) + AMP + diphosphate</text>
        <dbReference type="Rhea" id="RHEA:20301"/>
        <dbReference type="Rhea" id="RHEA-COMP:9658"/>
        <dbReference type="Rhea" id="RHEA-COMP:9673"/>
        <dbReference type="ChEBI" id="CHEBI:30616"/>
        <dbReference type="ChEBI" id="CHEBI:32682"/>
        <dbReference type="ChEBI" id="CHEBI:33019"/>
        <dbReference type="ChEBI" id="CHEBI:78442"/>
        <dbReference type="ChEBI" id="CHEBI:78513"/>
        <dbReference type="ChEBI" id="CHEBI:456215"/>
        <dbReference type="EC" id="6.1.1.19"/>
    </reaction>
</comment>
<dbReference type="CDD" id="cd03249">
    <property type="entry name" value="ABC_MTABC3_MDL1_MDL2"/>
    <property type="match status" value="2"/>
</dbReference>
<dbReference type="SMART" id="SM00836">
    <property type="entry name" value="DALR_1"/>
    <property type="match status" value="1"/>
</dbReference>
<dbReference type="PROSITE" id="PS50893">
    <property type="entry name" value="ABC_TRANSPORTER_2"/>
    <property type="match status" value="2"/>
</dbReference>
<feature type="transmembrane region" description="Helical" evidence="18">
    <location>
        <begin position="617"/>
        <end position="636"/>
    </location>
</feature>
<dbReference type="PANTHER" id="PTHR43394">
    <property type="entry name" value="ATP-DEPENDENT PERMEASE MDL1, MITOCHONDRIAL"/>
    <property type="match status" value="1"/>
</dbReference>
<feature type="transmembrane region" description="Helical" evidence="18">
    <location>
        <begin position="1351"/>
        <end position="1371"/>
    </location>
</feature>
<dbReference type="PROSITE" id="PS50929">
    <property type="entry name" value="ABC_TM1F"/>
    <property type="match status" value="2"/>
</dbReference>
<feature type="transmembrane region" description="Helical" evidence="18">
    <location>
        <begin position="1377"/>
        <end position="1400"/>
    </location>
</feature>
<keyword evidence="5" id="KW-0813">Transport</keyword>
<evidence type="ECO:0000256" key="1">
    <source>
        <dbReference type="ARBA" id="ARBA00004127"/>
    </source>
</evidence>
<feature type="transmembrane region" description="Helical" evidence="18">
    <location>
        <begin position="1490"/>
        <end position="1510"/>
    </location>
</feature>
<dbReference type="SMART" id="SM00382">
    <property type="entry name" value="AAA"/>
    <property type="match status" value="2"/>
</dbReference>
<evidence type="ECO:0000256" key="2">
    <source>
        <dbReference type="ARBA" id="ARBA00005594"/>
    </source>
</evidence>
<dbReference type="GO" id="GO:0006420">
    <property type="term" value="P:arginyl-tRNA aminoacylation"/>
    <property type="evidence" value="ECO:0007669"/>
    <property type="project" value="InterPro"/>
</dbReference>
<dbReference type="InterPro" id="IPR014729">
    <property type="entry name" value="Rossmann-like_a/b/a_fold"/>
</dbReference>
<dbReference type="Pfam" id="PF00664">
    <property type="entry name" value="ABC_membrane"/>
    <property type="match status" value="2"/>
</dbReference>
<dbReference type="PROSITE" id="PS00178">
    <property type="entry name" value="AA_TRNA_LIGASE_I"/>
    <property type="match status" value="1"/>
</dbReference>
<dbReference type="Pfam" id="PF00005">
    <property type="entry name" value="ABC_tran"/>
    <property type="match status" value="2"/>
</dbReference>
<keyword evidence="15" id="KW-0030">Aminoacyl-tRNA synthetase</keyword>
<evidence type="ECO:0000256" key="3">
    <source>
        <dbReference type="ARBA" id="ARBA00006493"/>
    </source>
</evidence>
<feature type="transmembrane region" description="Helical" evidence="18">
    <location>
        <begin position="498"/>
        <end position="520"/>
    </location>
</feature>
<dbReference type="GO" id="GO:0015421">
    <property type="term" value="F:ABC-type oligopeptide transporter activity"/>
    <property type="evidence" value="ECO:0007669"/>
    <property type="project" value="TreeGrafter"/>
</dbReference>
<feature type="domain" description="ABC transporter" evidence="19">
    <location>
        <begin position="1023"/>
        <end position="1259"/>
    </location>
</feature>
<evidence type="ECO:0000259" key="19">
    <source>
        <dbReference type="PROSITE" id="PS50893"/>
    </source>
</evidence>
<dbReference type="AlphaFoldDB" id="A0AAF5DIG5"/>
<comment type="similarity">
    <text evidence="2">Belongs to the class-I aminoacyl-tRNA synthetase family.</text>
</comment>
<dbReference type="SUPFAM" id="SSF47323">
    <property type="entry name" value="Anticodon-binding domain of a subclass of class I aminoacyl-tRNA synthetases"/>
    <property type="match status" value="1"/>
</dbReference>
<evidence type="ECO:0000256" key="11">
    <source>
        <dbReference type="ARBA" id="ARBA00022917"/>
    </source>
</evidence>
<dbReference type="Pfam" id="PF00750">
    <property type="entry name" value="tRNA-synt_1d"/>
    <property type="match status" value="1"/>
</dbReference>
<evidence type="ECO:0000256" key="18">
    <source>
        <dbReference type="SAM" id="Phobius"/>
    </source>
</evidence>
<evidence type="ECO:0000256" key="17">
    <source>
        <dbReference type="ARBA" id="ARBA00049339"/>
    </source>
</evidence>
<reference evidence="22" key="1">
    <citation type="submission" date="2024-02" db="UniProtKB">
        <authorList>
            <consortium name="WormBaseParasite"/>
        </authorList>
    </citation>
    <scope>IDENTIFICATION</scope>
</reference>
<feature type="transmembrane region" description="Helical" evidence="18">
    <location>
        <begin position="474"/>
        <end position="491"/>
    </location>
</feature>
<dbReference type="GO" id="GO:0012505">
    <property type="term" value="C:endomembrane system"/>
    <property type="evidence" value="ECO:0007669"/>
    <property type="project" value="UniProtKB-SubCell"/>
</dbReference>
<dbReference type="GO" id="GO:0016020">
    <property type="term" value="C:membrane"/>
    <property type="evidence" value="ECO:0007669"/>
    <property type="project" value="InterPro"/>
</dbReference>
<dbReference type="FunFam" id="1.20.1560.10:FF:000154">
    <property type="entry name" value="HAlF transporter (PGP related)"/>
    <property type="match status" value="1"/>
</dbReference>
<feature type="transmembrane region" description="Helical" evidence="18">
    <location>
        <begin position="1311"/>
        <end position="1339"/>
    </location>
</feature>
<dbReference type="Gene3D" id="3.40.50.620">
    <property type="entry name" value="HUPs"/>
    <property type="match status" value="1"/>
</dbReference>
<organism evidence="21 22">
    <name type="scientific">Strongyloides stercoralis</name>
    <name type="common">Threadworm</name>
    <dbReference type="NCBI Taxonomy" id="6248"/>
    <lineage>
        <taxon>Eukaryota</taxon>
        <taxon>Metazoa</taxon>
        <taxon>Ecdysozoa</taxon>
        <taxon>Nematoda</taxon>
        <taxon>Chromadorea</taxon>
        <taxon>Rhabditida</taxon>
        <taxon>Tylenchina</taxon>
        <taxon>Panagrolaimomorpha</taxon>
        <taxon>Strongyloidoidea</taxon>
        <taxon>Strongyloididae</taxon>
        <taxon>Strongyloides</taxon>
    </lineage>
</organism>
<sequence>INAKVIQTPNLVSSILANEVKKKGKYVIDYSSPNIAKMFHIGNLRSTLVGDFIKNIYSSAGHTVVGINYLGDWGTQFGILLLPFLESKELLKEFTSYNDMDKMRYITSLYIDYNRRCKEDPELKEKAKGIFKNLEGYYSNNNSIDNVKKELDIINLLRRSSVDYLQNFYNKFNITFDTWSGESDTIKDALILVDKLKKEGKTETTSDNLTILRNPDSNNYSILCKSDGSTLYFTRDVAGLLSRDELYKADQYIYVVDRSQTSHFKSMKMALEKLGRGDLAEKILHVPFGRVKGLSTRLGKTEFVDDIFDNGLQLSKKYIESSPTIKLTDSNEIESVSEKLAISTIKINEYQRKRSSEYEFSFIDAFQIKKKNALMFQSRYSRLSSIIETNKKYLDIINNESFNFNLETPDECKDDVQKLILHIGKMNQMIITATNSLEPCVVVVYLSEFCTILGPIIQNVRISQQGNDVGASRLLLFLAAKHIIGSLLKLLGMSNKLAAILILAFIIQDFINVIVNFGFYDKDNPFKFNVTILEDNLFLINHYNWLSSPFDFIFFPIARSLLLIYGFVFYLRNVTLNYGMFIYSLNFISFSYSLIKFEAFADRSVNLHLTLGPYLNVLWNIFAWLLVTCIWVLFLHKNKLPIFIEKIVNRIKKVFGKNDSTDSERLLENAENGGENIDSESNERGERLSAYETAWRLIRYCNKFKIWFTLGFFFLTIYSVARIFIPYFTGTLIADIVNKKGIHAVIRAILLTGLFSIVASIFGGMRGGCFDWATSLIQKQVRDDLFRSLVQQEIAFFDDAQTGEIASRLTSDCEVMSSVISTNFNVFLRSLVMMIGSFIFMFAMSWRLALVTFILIPLVGFVTKVYGAYYDKLAEDCQNTIAEGNKKAEEVLSTMRTVRSFASEMKECASFEVHLFNTLTILKKRSWAYFGYTIITEMCENIILIGILSFGGYLCLTDSMTTDDLIKFLLYQMQLGENFYNLGWVFTNMMQAVGSSRKVFDYILRNPKINNDGTLKPAIKGDIKIKNVFFNYPSRPNQKILQDFSLHIKAGETVALVGSSGNGKTTIVSLLQRFYLPEKGEILLDDININLISHQYYHQKIALVAQEPILYSGTIRENILYSYDDGTEEEMIEAAKLANCHDFIMEMSDGYNTTCGEKGIKMSGGQKQRIAIARALVRKPAVLILDEATSALDAESEHKIQEALDKCSKNITIIKVAHRLNSVENADRICVVDKGVIIQEGNHQKLMENKDGFCFNQLLIMIRYISIRKIVLLTVLYSIVDIFINILSLSWHGPTFDISNIFKSFTEPFNFLTSIVDVAVLGVVRIAYLIVGIILLIFYNDIQDKMDKLRHVLFCIVILLCSYSPTKVLFLAEKREIFFVGDYICIVGNFFNSIICYYIWKKYFCSNFNAPQIDYDDYDSISNDSYIEEGQDKQTLQVIYRLLQFVKREWIWHVSGFFWLFIYSLTRIFVPYYTGNVIAALVPGQGYSALIEAVKLMSALAIGSSIAAGFRGGSFEYGGARVARIIRNDLFTSLTHQEVAFYDVHKTGEIISRLAADTQTMADTVPLNLNVFLRNTVMCVGSMLFMMKLSWKLSLITFIVVPIIFVVTKIFGSYYDELSEVTQDAIASSNDTAEEVISTMLQLADNLRQIGEVLAALLQSVGASRKVFQYIERKPNLDMNGKYTPDEFEGRIEFKNVRFNYPSRPDLPILHDVSFTVEPGETVALVGPSGSGKSSCIALIEHFYEPLNGKILIDNIPIEEYEHHYIHRKIALVGQEPVLFHNSISENIKYGLDSCPEADIIEAAKKANAHNFIVQTKDHYETNVGERGGNMSGGQKQRIAIARALVREPSILLLDEATSALDTESEALVQEALAKNMKNRSVLLIAHRLTTVENADKIIVIDKGRVAEVGNHQELMSKEDGIYKQLVQRQMIGQPPESSVKRSKKVSRGDDSTIASYLLRDSSIPVGSRGLANSLLATSFSNSSVYSK</sequence>
<keyword evidence="8" id="KW-0547">Nucleotide-binding</keyword>
<dbReference type="GO" id="GO:0005524">
    <property type="term" value="F:ATP binding"/>
    <property type="evidence" value="ECO:0007669"/>
    <property type="project" value="UniProtKB-KW"/>
</dbReference>
<feature type="transmembrane region" description="Helical" evidence="18">
    <location>
        <begin position="826"/>
        <end position="844"/>
    </location>
</feature>
<dbReference type="FunFam" id="3.40.50.300:FF:000218">
    <property type="entry name" value="Multidrug ABC transporter ATP-binding protein"/>
    <property type="match status" value="1"/>
</dbReference>
<dbReference type="InterPro" id="IPR036640">
    <property type="entry name" value="ABC1_TM_sf"/>
</dbReference>
<dbReference type="EC" id="6.1.1.19" evidence="4"/>
<dbReference type="InterPro" id="IPR008909">
    <property type="entry name" value="DALR_anticod-bd"/>
</dbReference>
<dbReference type="InterPro" id="IPR039421">
    <property type="entry name" value="Type_1_exporter"/>
</dbReference>
<keyword evidence="10" id="KW-0653">Protein transport</keyword>
<feature type="domain" description="ABC transmembrane type-1" evidence="20">
    <location>
        <begin position="1456"/>
        <end position="1638"/>
    </location>
</feature>
<feature type="transmembrane region" description="Helical" evidence="18">
    <location>
        <begin position="578"/>
        <end position="597"/>
    </location>
</feature>
<evidence type="ECO:0000259" key="20">
    <source>
        <dbReference type="PROSITE" id="PS50929"/>
    </source>
</evidence>
<evidence type="ECO:0000256" key="5">
    <source>
        <dbReference type="ARBA" id="ARBA00022448"/>
    </source>
</evidence>
<feature type="transmembrane region" description="Helical" evidence="18">
    <location>
        <begin position="850"/>
        <end position="869"/>
    </location>
</feature>
<dbReference type="Gene3D" id="3.40.50.300">
    <property type="entry name" value="P-loop containing nucleotide triphosphate hydrolases"/>
    <property type="match status" value="2"/>
</dbReference>
<dbReference type="SUPFAM" id="SSF52540">
    <property type="entry name" value="P-loop containing nucleoside triphosphate hydrolases"/>
    <property type="match status" value="2"/>
</dbReference>
<dbReference type="WBParaSite" id="TCONS_00012192.p1">
    <property type="protein sequence ID" value="TCONS_00012192.p1"/>
    <property type="gene ID" value="XLOC_007660"/>
</dbReference>
<dbReference type="SUPFAM" id="SSF90123">
    <property type="entry name" value="ABC transporter transmembrane region"/>
    <property type="match status" value="2"/>
</dbReference>
<evidence type="ECO:0000256" key="10">
    <source>
        <dbReference type="ARBA" id="ARBA00022856"/>
    </source>
</evidence>
<dbReference type="FunFam" id="3.40.50.300:FF:000140">
    <property type="entry name" value="Lipid A export ATP-binding/permease protein MsbA"/>
    <property type="match status" value="1"/>
</dbReference>
<feature type="transmembrane region" description="Helical" evidence="18">
    <location>
        <begin position="1593"/>
        <end position="1615"/>
    </location>
</feature>
<keyword evidence="13 18" id="KW-1133">Transmembrane helix</keyword>
<dbReference type="CDD" id="cd18572">
    <property type="entry name" value="ABC_6TM_TAP"/>
    <property type="match status" value="1"/>
</dbReference>
<feature type="transmembrane region" description="Helical" evidence="18">
    <location>
        <begin position="552"/>
        <end position="571"/>
    </location>
</feature>
<feature type="domain" description="ABC transmembrane type-1" evidence="20">
    <location>
        <begin position="710"/>
        <end position="991"/>
    </location>
</feature>
<evidence type="ECO:0000256" key="15">
    <source>
        <dbReference type="ARBA" id="ARBA00023146"/>
    </source>
</evidence>
<feature type="transmembrane region" description="Helical" evidence="18">
    <location>
        <begin position="1450"/>
        <end position="1470"/>
    </location>
</feature>
<proteinExistence type="inferred from homology"/>
<dbReference type="InterPro" id="IPR001412">
    <property type="entry name" value="aa-tRNA-synth_I_CS"/>
</dbReference>
<dbReference type="GO" id="GO:0004814">
    <property type="term" value="F:arginine-tRNA ligase activity"/>
    <property type="evidence" value="ECO:0007669"/>
    <property type="project" value="UniProtKB-EC"/>
</dbReference>
<evidence type="ECO:0000256" key="8">
    <source>
        <dbReference type="ARBA" id="ARBA00022741"/>
    </source>
</evidence>
<protein>
    <recommendedName>
        <fullName evidence="4">arginine--tRNA ligase</fullName>
        <ecNumber evidence="4">6.1.1.19</ecNumber>
    </recommendedName>
    <alternativeName>
        <fullName evidence="16">Arginyl-tRNA synthetase</fullName>
    </alternativeName>
</protein>
<evidence type="ECO:0000256" key="14">
    <source>
        <dbReference type="ARBA" id="ARBA00023136"/>
    </source>
</evidence>
<dbReference type="Gene3D" id="1.20.1560.10">
    <property type="entry name" value="ABC transporter type 1, transmembrane domain"/>
    <property type="match status" value="2"/>
</dbReference>
<accession>A0AAF5DIG5</accession>
<dbReference type="SUPFAM" id="SSF52374">
    <property type="entry name" value="Nucleotidylyl transferase"/>
    <property type="match status" value="1"/>
</dbReference>
<keyword evidence="6" id="KW-0436">Ligase</keyword>
<dbReference type="InterPro" id="IPR011527">
    <property type="entry name" value="ABC1_TM_dom"/>
</dbReference>
<dbReference type="InterPro" id="IPR027417">
    <property type="entry name" value="P-loop_NTPase"/>
</dbReference>
<keyword evidence="9" id="KW-0067">ATP-binding</keyword>
<dbReference type="PRINTS" id="PR01038">
    <property type="entry name" value="TRNASYNTHARG"/>
</dbReference>
<dbReference type="InterPro" id="IPR003593">
    <property type="entry name" value="AAA+_ATPase"/>
</dbReference>
<dbReference type="InterPro" id="IPR001278">
    <property type="entry name" value="Arg-tRNA-ligase"/>
</dbReference>
<dbReference type="Proteomes" id="UP000035681">
    <property type="component" value="Unplaced"/>
</dbReference>
<evidence type="ECO:0000256" key="9">
    <source>
        <dbReference type="ARBA" id="ARBA00022840"/>
    </source>
</evidence>
<comment type="subcellular location">
    <subcellularLocation>
        <location evidence="1">Endomembrane system</location>
        <topology evidence="1">Multi-pass membrane protein</topology>
    </subcellularLocation>
</comment>
<evidence type="ECO:0000256" key="16">
    <source>
        <dbReference type="ARBA" id="ARBA00033033"/>
    </source>
</evidence>